<dbReference type="RefSeq" id="WP_188410341.1">
    <property type="nucleotide sequence ID" value="NZ_BMCP01000003.1"/>
</dbReference>
<accession>A0A8J2YJU0</accession>
<sequence>MKMIDLNCDCGESWGSYVIGNDAAMLDIVTSANIACGFHGGDPLVLHRTLRLAKERGVNAGAHPSFLDPWGFGRRRIEVDSLADLEKIIMYQLAAFCGMAATLGVKVSHVKAHGALSNMAATDFDLSLALCRGVKAIDRDLVFFTSPGDETEKAIDELGLAKAIEIFADRAYDESGGLMARKRPGAVIHDADTAAKRIIGFLEDQAITTVDGRRIPTLIDTICVHGDNPHGVEIASKLRSALEQAGWTVAPLAAPARSGD</sequence>
<dbReference type="NCBIfam" id="NF003814">
    <property type="entry name" value="PRK05406.1-3"/>
    <property type="match status" value="1"/>
</dbReference>
<dbReference type="Pfam" id="PF03746">
    <property type="entry name" value="LamB_YcsF"/>
    <property type="match status" value="1"/>
</dbReference>
<gene>
    <name evidence="1" type="ORF">GCM10007276_27080</name>
</gene>
<organism evidence="1 2">
    <name type="scientific">Agaricicola taiwanensis</name>
    <dbReference type="NCBI Taxonomy" id="591372"/>
    <lineage>
        <taxon>Bacteria</taxon>
        <taxon>Pseudomonadati</taxon>
        <taxon>Pseudomonadota</taxon>
        <taxon>Alphaproteobacteria</taxon>
        <taxon>Rhodobacterales</taxon>
        <taxon>Paracoccaceae</taxon>
        <taxon>Agaricicola</taxon>
    </lineage>
</organism>
<reference evidence="1" key="1">
    <citation type="journal article" date="2014" name="Int. J. Syst. Evol. Microbiol.">
        <title>Complete genome sequence of Corynebacterium casei LMG S-19264T (=DSM 44701T), isolated from a smear-ripened cheese.</title>
        <authorList>
            <consortium name="US DOE Joint Genome Institute (JGI-PGF)"/>
            <person name="Walter F."/>
            <person name="Albersmeier A."/>
            <person name="Kalinowski J."/>
            <person name="Ruckert C."/>
        </authorList>
    </citation>
    <scope>NUCLEOTIDE SEQUENCE</scope>
    <source>
        <strain evidence="1">CCM 7684</strain>
    </source>
</reference>
<dbReference type="InterPro" id="IPR011330">
    <property type="entry name" value="Glyco_hydro/deAcase_b/a-brl"/>
</dbReference>
<dbReference type="EMBL" id="BMCP01000003">
    <property type="protein sequence ID" value="GGE48502.1"/>
    <property type="molecule type" value="Genomic_DNA"/>
</dbReference>
<keyword evidence="2" id="KW-1185">Reference proteome</keyword>
<proteinExistence type="predicted"/>
<dbReference type="CDD" id="cd10787">
    <property type="entry name" value="LamB_YcsF_like"/>
    <property type="match status" value="1"/>
</dbReference>
<dbReference type="InterPro" id="IPR005501">
    <property type="entry name" value="LamB/YcsF/PxpA-like"/>
</dbReference>
<dbReference type="SUPFAM" id="SSF88713">
    <property type="entry name" value="Glycoside hydrolase/deacetylase"/>
    <property type="match status" value="1"/>
</dbReference>
<dbReference type="GO" id="GO:0005975">
    <property type="term" value="P:carbohydrate metabolic process"/>
    <property type="evidence" value="ECO:0007669"/>
    <property type="project" value="InterPro"/>
</dbReference>
<dbReference type="AlphaFoldDB" id="A0A8J2YJU0"/>
<dbReference type="Proteomes" id="UP000602745">
    <property type="component" value="Unassembled WGS sequence"/>
</dbReference>
<comment type="caution">
    <text evidence="1">The sequence shown here is derived from an EMBL/GenBank/DDBJ whole genome shotgun (WGS) entry which is preliminary data.</text>
</comment>
<dbReference type="PANTHER" id="PTHR30292:SF0">
    <property type="entry name" value="5-OXOPROLINASE SUBUNIT A"/>
    <property type="match status" value="1"/>
</dbReference>
<evidence type="ECO:0000313" key="2">
    <source>
        <dbReference type="Proteomes" id="UP000602745"/>
    </source>
</evidence>
<dbReference type="NCBIfam" id="NF003816">
    <property type="entry name" value="PRK05406.1-5"/>
    <property type="match status" value="1"/>
</dbReference>
<dbReference type="PANTHER" id="PTHR30292">
    <property type="entry name" value="UNCHARACTERIZED PROTEIN YBGL-RELATED"/>
    <property type="match status" value="1"/>
</dbReference>
<dbReference type="Gene3D" id="3.20.20.370">
    <property type="entry name" value="Glycoside hydrolase/deacetylase"/>
    <property type="match status" value="1"/>
</dbReference>
<reference evidence="1" key="2">
    <citation type="submission" date="2020-09" db="EMBL/GenBank/DDBJ databases">
        <authorList>
            <person name="Sun Q."/>
            <person name="Sedlacek I."/>
        </authorList>
    </citation>
    <scope>NUCLEOTIDE SEQUENCE</scope>
    <source>
        <strain evidence="1">CCM 7684</strain>
    </source>
</reference>
<protein>
    <submittedName>
        <fullName evidence="1">UPF0271 protein</fullName>
    </submittedName>
</protein>
<evidence type="ECO:0000313" key="1">
    <source>
        <dbReference type="EMBL" id="GGE48502.1"/>
    </source>
</evidence>
<name>A0A8J2YJU0_9RHOB</name>